<dbReference type="NCBIfam" id="NF004644">
    <property type="entry name" value="PRK05989.2-2"/>
    <property type="match status" value="1"/>
</dbReference>
<reference evidence="4 5" key="1">
    <citation type="submission" date="2020-08" db="EMBL/GenBank/DDBJ databases">
        <title>Genomic Encyclopedia of Type Strains, Phase IV (KMG-IV): sequencing the most valuable type-strain genomes for metagenomic binning, comparative biology and taxonomic classification.</title>
        <authorList>
            <person name="Goeker M."/>
        </authorList>
    </citation>
    <scope>NUCLEOTIDE SEQUENCE [LARGE SCALE GENOMIC DNA]</scope>
    <source>
        <strain evidence="4 5">DSM 26189</strain>
    </source>
</reference>
<comment type="caution">
    <text evidence="4">The sequence shown here is derived from an EMBL/GenBank/DDBJ whole genome shotgun (WGS) entry which is preliminary data.</text>
</comment>
<sequence length="1291" mass="139925">MRYWLSLLLCLLALQVPARAAEGPVVRIVSTDFVLPAKFARLAQWAEMEGYRIEWRYADAPGSADVTRGAALLLLDGPRPGDRAAVEKAVGPLDGIAVPWLQIGGGPPAFGHLPPGVARRLIAYYAGGGEDNLRAFVKAVPLALAGGSLDDLPPPRTLPDAGLYHPDAPTLFATPEAFRNWAAARGARPIVAIAISDGQIRDMQTGVIDALAKSIEMHGLTPAFFWYDERDPKALTKMLRPLGAQALVNFTHMQNGEARAEELVALDIPAVQALANRAGTPDEWHAATSGIGGAAAAVMLSVPESWGISDPIVIAAADRGETVPIPEQVELLAAKLARLVALRTKPARDKHVALFFWNHPVGEKNLAASNLNLPQSLAKLTRDMAAAGYDVREADEATLIAAGQTMLAGLYRPETLDDLSARGMTASLPLSEYKAWLAILPAAIRQQITDRWGAPEGISTLRGGNILIPRLALGKLVILPQPPRDGGSAKGYHDQAVPPDHRYLATYLWARTRGQADAIVHFGTHGSQEWTPGKDRGLWAHDYPFLLVGDVPVLYPYIQDNVAEAIQARRRGRAITISHQTPSFAPSGLYDELRDIHALIHQYAQLEEGPVRDRVAAQIRAQAKAAHVDADMGWDEAAIDRDFAGYYTALHDHLHQLARASIPLGLHVFGEPPSDDHRLTTVMQQLGPAYRAALGEDPKESFAEDFTAIREGRPYRTLHRYLRDGEDSATIADPALRAQIERAAAYDRNLATPGETETLLAGLAGRFVRPGPGGDPVRNPDVPSGRNLYAFEAEKVPSRAAYEEGGKALNRLIEAYKAKHGGTGPRKLAFSMFSGETVRTLGIGEGQILHALGLRPVWGRGGRVERLEIVPRAELGRPRIDVVMRPTSVYRDQFDAFMRLLANGIDRIAALDETDGPAANARALEKALTARGLDAERARALSRLRIFTNAPGDYGTGLSGRIIKDGTGDKDDWKDEADLADPYLARMGHAYGARDWGVTPEGANLFAEQLKGVDAAVLGRSSNLHGLLSTDHPFEHLGGLSLAIRRVTGKTPDLFVTDMRGGEARMTTAASFLSDELRARYLNPQWIGEMQKEGYAGANAMADVVNNLWGWQVADPASVRADQWQAMHDTYIRDIRNLGLSRFFEKAHPSAQLQIVNRMLEAIRRDYWKADDATRRSLEQRRDALQPAVADGERTLSANGFGLAPVEAGQAKGRTASAVAAARAPAPPTPQPPPMGRILARQHPPSQAAVKPIGAQLPALAAILLLFLAGMLLEMRGRRSNAQEKGLHAYA</sequence>
<dbReference type="CDD" id="cd10150">
    <property type="entry name" value="CobN_like"/>
    <property type="match status" value="1"/>
</dbReference>
<evidence type="ECO:0000259" key="3">
    <source>
        <dbReference type="Pfam" id="PF02514"/>
    </source>
</evidence>
<gene>
    <name evidence="4" type="ORF">GGR43_003635</name>
</gene>
<keyword evidence="2" id="KW-0732">Signal</keyword>
<accession>A0A7W6FR79</accession>
<keyword evidence="5" id="KW-1185">Reference proteome</keyword>
<evidence type="ECO:0000256" key="1">
    <source>
        <dbReference type="SAM" id="Phobius"/>
    </source>
</evidence>
<dbReference type="InterPro" id="IPR003672">
    <property type="entry name" value="CobN/Mg_chltase"/>
</dbReference>
<dbReference type="GO" id="GO:0051116">
    <property type="term" value="F:cobaltochelatase activity"/>
    <property type="evidence" value="ECO:0007669"/>
    <property type="project" value="UniProtKB-EC"/>
</dbReference>
<feature type="domain" description="CobN/magnesium chelatase" evidence="3">
    <location>
        <begin position="123"/>
        <end position="1174"/>
    </location>
</feature>
<dbReference type="EC" id="6.6.1.2" evidence="4"/>
<protein>
    <submittedName>
        <fullName evidence="4">Cobaltochelatase CobN</fullName>
        <ecNumber evidence="4">6.6.1.2</ecNumber>
    </submittedName>
</protein>
<proteinExistence type="predicted"/>
<name>A0A7W6FR79_9SPHN</name>
<evidence type="ECO:0000313" key="5">
    <source>
        <dbReference type="Proteomes" id="UP000571950"/>
    </source>
</evidence>
<feature type="transmembrane region" description="Helical" evidence="1">
    <location>
        <begin position="1253"/>
        <end position="1273"/>
    </location>
</feature>
<keyword evidence="1" id="KW-0472">Membrane</keyword>
<dbReference type="PANTHER" id="PTHR44119">
    <property type="entry name" value="MAGNESIUM-CHELATASE SUBUNIT CHLH, CHLOROPLASTIC"/>
    <property type="match status" value="1"/>
</dbReference>
<dbReference type="Pfam" id="PF02514">
    <property type="entry name" value="CobN-Mg_chel"/>
    <property type="match status" value="1"/>
</dbReference>
<dbReference type="EMBL" id="JACIDT010000016">
    <property type="protein sequence ID" value="MBB3927896.1"/>
    <property type="molecule type" value="Genomic_DNA"/>
</dbReference>
<evidence type="ECO:0000256" key="2">
    <source>
        <dbReference type="SAM" id="SignalP"/>
    </source>
</evidence>
<feature type="chain" id="PRO_5031043009" evidence="2">
    <location>
        <begin position="21"/>
        <end position="1291"/>
    </location>
</feature>
<keyword evidence="1" id="KW-0812">Transmembrane</keyword>
<evidence type="ECO:0000313" key="4">
    <source>
        <dbReference type="EMBL" id="MBB3927896.1"/>
    </source>
</evidence>
<dbReference type="RefSeq" id="WP_188073343.1">
    <property type="nucleotide sequence ID" value="NZ_BSPS01000005.1"/>
</dbReference>
<dbReference type="PANTHER" id="PTHR44119:SF4">
    <property type="entry name" value="AEROBIC COBALTOCHELATASE SUBUNIT COBN"/>
    <property type="match status" value="1"/>
</dbReference>
<keyword evidence="1" id="KW-1133">Transmembrane helix</keyword>
<dbReference type="Proteomes" id="UP000571950">
    <property type="component" value="Unassembled WGS sequence"/>
</dbReference>
<organism evidence="4 5">
    <name type="scientific">Sphingobium jiangsuense</name>
    <dbReference type="NCBI Taxonomy" id="870476"/>
    <lineage>
        <taxon>Bacteria</taxon>
        <taxon>Pseudomonadati</taxon>
        <taxon>Pseudomonadota</taxon>
        <taxon>Alphaproteobacteria</taxon>
        <taxon>Sphingomonadales</taxon>
        <taxon>Sphingomonadaceae</taxon>
        <taxon>Sphingobium</taxon>
    </lineage>
</organism>
<keyword evidence="4" id="KW-0436">Ligase</keyword>
<feature type="signal peptide" evidence="2">
    <location>
        <begin position="1"/>
        <end position="20"/>
    </location>
</feature>